<dbReference type="Pfam" id="PF09249">
    <property type="entry name" value="tRNA_NucTransf2"/>
    <property type="match status" value="1"/>
</dbReference>
<comment type="similarity">
    <text evidence="10">Belongs to the tRNA nucleotidyltransferase/poly(A) polymerase family. Archaeal CCA-adding enzyme subfamily.</text>
</comment>
<feature type="binding site" evidence="10">
    <location>
        <position position="89"/>
    </location>
    <ligand>
        <name>CTP</name>
        <dbReference type="ChEBI" id="CHEBI:37563"/>
    </ligand>
</feature>
<feature type="binding site" evidence="10">
    <location>
        <position position="195"/>
    </location>
    <ligand>
        <name>ATP</name>
        <dbReference type="ChEBI" id="CHEBI:30616"/>
    </ligand>
</feature>
<feature type="binding site" evidence="10">
    <location>
        <position position="89"/>
    </location>
    <ligand>
        <name>ATP</name>
        <dbReference type="ChEBI" id="CHEBI:30616"/>
    </ligand>
</feature>
<evidence type="ECO:0000256" key="8">
    <source>
        <dbReference type="ARBA" id="ARBA00022842"/>
    </source>
</evidence>
<dbReference type="InterPro" id="IPR015329">
    <property type="entry name" value="tRNA_NucTransf2"/>
</dbReference>
<reference evidence="15" key="1">
    <citation type="submission" date="2019-05" db="EMBL/GenBank/DDBJ databases">
        <title>Methanoculleus sp. FWC-SCC1, a methanogenic archaeon isolated from deep marine cold seep.</title>
        <authorList>
            <person name="Chen Y.-W."/>
            <person name="Chen S.-C."/>
            <person name="Teng N.-H."/>
            <person name="Lai M.-C."/>
        </authorList>
    </citation>
    <scope>NUCLEOTIDE SEQUENCE</scope>
    <source>
        <strain evidence="15">FWC-SCC1</strain>
    </source>
</reference>
<dbReference type="EMBL" id="VCYH01000004">
    <property type="protein sequence ID" value="MDN7024657.1"/>
    <property type="molecule type" value="Genomic_DNA"/>
</dbReference>
<evidence type="ECO:0000259" key="13">
    <source>
        <dbReference type="Pfam" id="PF09249"/>
    </source>
</evidence>
<evidence type="ECO:0000259" key="14">
    <source>
        <dbReference type="Pfam" id="PF21133"/>
    </source>
</evidence>
<keyword evidence="16" id="KW-1185">Reference proteome</keyword>
<dbReference type="InterPro" id="IPR043519">
    <property type="entry name" value="NT_sf"/>
</dbReference>
<keyword evidence="4 10" id="KW-0479">Metal-binding</keyword>
<feature type="binding site" evidence="10">
    <location>
        <position position="100"/>
    </location>
    <ligand>
        <name>Mg(2+)</name>
        <dbReference type="ChEBI" id="CHEBI:18420"/>
    </ligand>
</feature>
<dbReference type="Gene3D" id="3.30.70.1550">
    <property type="entry name" value="Archaeal tRNA CCA-adding enzyme catalytic domain"/>
    <property type="match status" value="1"/>
</dbReference>
<feature type="binding site" evidence="10">
    <location>
        <position position="204"/>
    </location>
    <ligand>
        <name>ATP</name>
        <dbReference type="ChEBI" id="CHEBI:30616"/>
    </ligand>
</feature>
<feature type="binding site" evidence="10">
    <location>
        <position position="195"/>
    </location>
    <ligand>
        <name>CTP</name>
        <dbReference type="ChEBI" id="CHEBI:37563"/>
    </ligand>
</feature>
<comment type="caution">
    <text evidence="15">The sequence shown here is derived from an EMBL/GenBank/DDBJ whole genome shotgun (WGS) entry which is preliminary data.</text>
</comment>
<feature type="binding site" evidence="10">
    <location>
        <position position="86"/>
    </location>
    <ligand>
        <name>CTP</name>
        <dbReference type="ChEBI" id="CHEBI:37563"/>
    </ligand>
</feature>
<dbReference type="PANTHER" id="PTHR39643">
    <property type="entry name" value="CCA-ADDING ENZYME"/>
    <property type="match status" value="1"/>
</dbReference>
<dbReference type="PIRSF" id="PIRSF005335">
    <property type="entry name" value="CCA_arch"/>
    <property type="match status" value="1"/>
</dbReference>
<gene>
    <name evidence="10" type="primary">cca</name>
    <name evidence="15" type="ORF">FGU65_07100</name>
</gene>
<dbReference type="Proteomes" id="UP001168338">
    <property type="component" value="Unassembled WGS sequence"/>
</dbReference>
<dbReference type="Pfam" id="PF01909">
    <property type="entry name" value="NTP_transf_2"/>
    <property type="match status" value="1"/>
</dbReference>
<feature type="binding site" evidence="10">
    <location>
        <position position="153"/>
    </location>
    <ligand>
        <name>Mg(2+)</name>
        <dbReference type="ChEBI" id="CHEBI:18420"/>
    </ligand>
</feature>
<evidence type="ECO:0000256" key="6">
    <source>
        <dbReference type="ARBA" id="ARBA00022800"/>
    </source>
</evidence>
<dbReference type="HAMAP" id="MF_01264">
    <property type="entry name" value="CCA_arch"/>
    <property type="match status" value="1"/>
</dbReference>
<dbReference type="Pfam" id="PF21133">
    <property type="entry name" value="CAA_C"/>
    <property type="match status" value="1"/>
</dbReference>
<comment type="catalytic activity">
    <reaction evidence="10">
        <text>a tRNA with a 3' CCA end + 2 CTP + ATP = a tRNA with a 3' CCACCA end + 3 diphosphate</text>
        <dbReference type="Rhea" id="RHEA:76235"/>
        <dbReference type="Rhea" id="RHEA-COMP:10468"/>
        <dbReference type="Rhea" id="RHEA-COMP:18655"/>
        <dbReference type="ChEBI" id="CHEBI:30616"/>
        <dbReference type="ChEBI" id="CHEBI:33019"/>
        <dbReference type="ChEBI" id="CHEBI:37563"/>
        <dbReference type="ChEBI" id="CHEBI:83071"/>
        <dbReference type="ChEBI" id="CHEBI:195187"/>
    </reaction>
</comment>
<evidence type="ECO:0000256" key="4">
    <source>
        <dbReference type="ARBA" id="ARBA00022723"/>
    </source>
</evidence>
<keyword evidence="3 10" id="KW-0548">Nucleotidyltransferase</keyword>
<dbReference type="SUPFAM" id="SSF81301">
    <property type="entry name" value="Nucleotidyltransferase"/>
    <property type="match status" value="1"/>
</dbReference>
<dbReference type="InterPro" id="IPR011068">
    <property type="entry name" value="NuclTrfase_I-like_C"/>
</dbReference>
<keyword evidence="9 10" id="KW-0694">RNA-binding</keyword>
<evidence type="ECO:0000256" key="5">
    <source>
        <dbReference type="ARBA" id="ARBA00022741"/>
    </source>
</evidence>
<dbReference type="InterPro" id="IPR008229">
    <property type="entry name" value="CCA-adding_arc"/>
</dbReference>
<keyword evidence="7 10" id="KW-0067">ATP-binding</keyword>
<comment type="function">
    <text evidence="10">Catalyzes the addition and repair of the essential 3'-terminal CCA sequence in tRNAs without using a nucleic acid template. Adds these three nucleotides in the order of C, C, and A to the tRNA nucleotide-73, using CTP and ATP as substrates and producing inorganic pyrophosphate. tRNA 3'-terminal CCA addition is required both for tRNA processing and repair. Also involved in tRNA surveillance by mediating tandem CCA addition to generate a CCACCA at the 3' terminus of unstable tRNAs. While stable tRNAs receive only 3'-terminal CCA, unstable tRNAs are marked with CCACCA and rapidly degraded.</text>
</comment>
<dbReference type="InterPro" id="IPR002934">
    <property type="entry name" value="Polymerase_NTP_transf_dom"/>
</dbReference>
<keyword evidence="8 10" id="KW-0460">Magnesium</keyword>
<evidence type="ECO:0000256" key="2">
    <source>
        <dbReference type="ARBA" id="ARBA00022694"/>
    </source>
</evidence>
<keyword evidence="5 10" id="KW-0547">Nucleotide-binding</keyword>
<comment type="miscellaneous">
    <text evidence="10">A single active site specifically recognizes both ATP and CTP and is responsible for their addition.</text>
</comment>
<evidence type="ECO:0000256" key="10">
    <source>
        <dbReference type="HAMAP-Rule" id="MF_01264"/>
    </source>
</evidence>
<evidence type="ECO:0000313" key="16">
    <source>
        <dbReference type="Proteomes" id="UP001168338"/>
    </source>
</evidence>
<feature type="binding site" evidence="10">
    <location>
        <position position="204"/>
    </location>
    <ligand>
        <name>CTP</name>
        <dbReference type="ChEBI" id="CHEBI:37563"/>
    </ligand>
</feature>
<dbReference type="InterPro" id="IPR006116">
    <property type="entry name" value="NT_2-5OAS_ClassI-CCAase"/>
</dbReference>
<evidence type="ECO:0000256" key="9">
    <source>
        <dbReference type="ARBA" id="ARBA00022884"/>
    </source>
</evidence>
<name>A0ABT8M9P1_9EURY</name>
<evidence type="ECO:0000313" key="15">
    <source>
        <dbReference type="EMBL" id="MDN7024657.1"/>
    </source>
</evidence>
<proteinExistence type="inferred from homology"/>
<evidence type="ECO:0000256" key="11">
    <source>
        <dbReference type="SAM" id="MobiDB-lite"/>
    </source>
</evidence>
<evidence type="ECO:0000256" key="3">
    <source>
        <dbReference type="ARBA" id="ARBA00022695"/>
    </source>
</evidence>
<dbReference type="InterPro" id="IPR048833">
    <property type="entry name" value="CAA_C"/>
</dbReference>
<evidence type="ECO:0000256" key="7">
    <source>
        <dbReference type="ARBA" id="ARBA00022840"/>
    </source>
</evidence>
<dbReference type="Gene3D" id="3.30.460.10">
    <property type="entry name" value="Beta Polymerase, domain 2"/>
    <property type="match status" value="1"/>
</dbReference>
<keyword evidence="1 10" id="KW-0808">Transferase</keyword>
<comment type="subunit">
    <text evidence="10">Homodimer.</text>
</comment>
<feature type="binding site" evidence="10">
    <location>
        <position position="176"/>
    </location>
    <ligand>
        <name>CTP</name>
        <dbReference type="ChEBI" id="CHEBI:37563"/>
    </ligand>
</feature>
<dbReference type="CDD" id="cd05400">
    <property type="entry name" value="NT_2-5OAS_ClassI-CCAase"/>
    <property type="match status" value="1"/>
</dbReference>
<protein>
    <recommendedName>
        <fullName evidence="10">CCA-adding enzyme</fullName>
        <ecNumber evidence="10">2.7.7.72</ecNumber>
    </recommendedName>
    <alternativeName>
        <fullName evidence="10">CCA tRNA nucleotidyltransferase</fullName>
    </alternativeName>
    <alternativeName>
        <fullName evidence="10">tRNA CCA-pyrophosphorylase</fullName>
    </alternativeName>
    <alternativeName>
        <fullName evidence="10">tRNA adenylyl-/cytidylyl- transferase</fullName>
    </alternativeName>
    <alternativeName>
        <fullName evidence="10">tRNA nucleotidyltransferase</fullName>
    </alternativeName>
    <alternativeName>
        <fullName evidence="10">tRNA-NT</fullName>
    </alternativeName>
</protein>
<feature type="compositionally biased region" description="Basic and acidic residues" evidence="11">
    <location>
        <begin position="12"/>
        <end position="22"/>
    </location>
</feature>
<dbReference type="Gene3D" id="1.10.1410.30">
    <property type="entry name" value="CCA tRNA nucleotidyltransferase, domain 2"/>
    <property type="match status" value="1"/>
</dbReference>
<accession>A0ABT8M9P1</accession>
<feature type="domain" description="Polymerase nucleotidyl transferase" evidence="12">
    <location>
        <begin position="76"/>
        <end position="176"/>
    </location>
</feature>
<comment type="catalytic activity">
    <reaction evidence="10">
        <text>a tRNA precursor + 2 CTP + ATP = a tRNA with a 3' CCA end + 3 diphosphate</text>
        <dbReference type="Rhea" id="RHEA:14433"/>
        <dbReference type="Rhea" id="RHEA-COMP:10465"/>
        <dbReference type="Rhea" id="RHEA-COMP:10468"/>
        <dbReference type="ChEBI" id="CHEBI:30616"/>
        <dbReference type="ChEBI" id="CHEBI:33019"/>
        <dbReference type="ChEBI" id="CHEBI:37563"/>
        <dbReference type="ChEBI" id="CHEBI:74896"/>
        <dbReference type="ChEBI" id="CHEBI:83071"/>
        <dbReference type="EC" id="2.7.7.72"/>
    </reaction>
</comment>
<feature type="binding site" evidence="10">
    <location>
        <position position="176"/>
    </location>
    <ligand>
        <name>ATP</name>
        <dbReference type="ChEBI" id="CHEBI:30616"/>
    </ligand>
</feature>
<feature type="compositionally biased region" description="Basic residues" evidence="11">
    <location>
        <begin position="1"/>
        <end position="11"/>
    </location>
</feature>
<organism evidence="15 16">
    <name type="scientific">Methanoculleus frigidifontis</name>
    <dbReference type="NCBI Taxonomy" id="2584085"/>
    <lineage>
        <taxon>Archaea</taxon>
        <taxon>Methanobacteriati</taxon>
        <taxon>Methanobacteriota</taxon>
        <taxon>Stenosarchaea group</taxon>
        <taxon>Methanomicrobia</taxon>
        <taxon>Methanomicrobiales</taxon>
        <taxon>Methanomicrobiaceae</taxon>
        <taxon>Methanoculleus</taxon>
    </lineage>
</organism>
<dbReference type="InterPro" id="IPR042090">
    <property type="entry name" value="CCA_tRNA_nucleotrans_2"/>
</dbReference>
<evidence type="ECO:0000259" key="12">
    <source>
        <dbReference type="Pfam" id="PF01909"/>
    </source>
</evidence>
<feature type="domain" description="tRNA nucleotidyltransferase substrate binding" evidence="13">
    <location>
        <begin position="189"/>
        <end position="298"/>
    </location>
</feature>
<feature type="domain" description="CCA-adding enzyme C-terminal" evidence="14">
    <location>
        <begin position="318"/>
        <end position="465"/>
    </location>
</feature>
<dbReference type="GO" id="GO:0004810">
    <property type="term" value="F:CCA tRNA nucleotidyltransferase activity"/>
    <property type="evidence" value="ECO:0007669"/>
    <property type="project" value="UniProtKB-EC"/>
</dbReference>
<dbReference type="SUPFAM" id="SSF81631">
    <property type="entry name" value="PAP/OAS1 substrate-binding domain"/>
    <property type="match status" value="1"/>
</dbReference>
<keyword evidence="2 10" id="KW-0819">tRNA processing</keyword>
<dbReference type="Gene3D" id="3.30.70.590">
    <property type="entry name" value="Poly(A) polymerase predicted RNA binding domain"/>
    <property type="match status" value="1"/>
</dbReference>
<feature type="region of interest" description="Disordered" evidence="11">
    <location>
        <begin position="1"/>
        <end position="35"/>
    </location>
</feature>
<comment type="cofactor">
    <cofactor evidence="10">
        <name>Mg(2+)</name>
        <dbReference type="ChEBI" id="CHEBI:18420"/>
    </cofactor>
</comment>
<keyword evidence="6 10" id="KW-0692">RNA repair</keyword>
<dbReference type="EC" id="2.7.7.72" evidence="10"/>
<feature type="binding site" evidence="10">
    <location>
        <position position="86"/>
    </location>
    <ligand>
        <name>ATP</name>
        <dbReference type="ChEBI" id="CHEBI:30616"/>
    </ligand>
</feature>
<evidence type="ECO:0000256" key="1">
    <source>
        <dbReference type="ARBA" id="ARBA00022679"/>
    </source>
</evidence>
<dbReference type="NCBIfam" id="TIGR03671">
    <property type="entry name" value="cca_archaeal"/>
    <property type="match status" value="1"/>
</dbReference>
<dbReference type="PANTHER" id="PTHR39643:SF1">
    <property type="entry name" value="CCA-ADDING ENZYME"/>
    <property type="match status" value="1"/>
</dbReference>
<feature type="binding site" evidence="10">
    <location>
        <position position="98"/>
    </location>
    <ligand>
        <name>Mg(2+)</name>
        <dbReference type="ChEBI" id="CHEBI:18420"/>
    </ligand>
</feature>
<sequence>MYAPRPGRHVHRREDHPQKEQPHSPWFNLRGSGGGRAVTGRCSCEEGVLERIRPKPEERAYLHRIGAGLIAAVEQSGLARAMMVGSVARDTFIRGDRDLDIFMLFDPALPRQDLEERGLALARSVAAQFGGSCREKYAEHPYINATIDGLDVDLVPCYAVERATEIQSAVDRTPFHTRYIQQHIGSLGDEVLLLKQFAKAGGVYGSDHMTEGFSGYLCELLVIRYGGFLPLLEAAADWKPGTVIDIEGHGTRTFDEPLVVVDPVDPERNVAAALSLTRMSEFVELARGYLDDPVEVFFIPPPDPLVTREDFVRVLGQRNTKLISITFPTPPYTADTVVPQLRKSAESVRELLERSDFVINRIDVCMRDERCMLLFELLADTLPAVRRHLGPPVWSAGNARKFAAKYADAADTLSGPFIEDGRYYVEITRRFTRAVEMLRSRLLLDVALGRHVRKSMKAGWEVREGRECWEEEFSLFFGEFFLNASPLVRIRRYQMECREDQ</sequence>
<dbReference type="SUPFAM" id="SSF55003">
    <property type="entry name" value="PAP/Archaeal CCA-adding enzyme, C-terminal domain"/>
    <property type="match status" value="1"/>
</dbReference>